<reference evidence="10" key="2">
    <citation type="submission" date="2014-09" db="EMBL/GenBank/DDBJ databases">
        <title>Criblamydia sequanensis harbors a mega-plasmid encoding arsenite resistance.</title>
        <authorList>
            <person name="Bertelli C."/>
            <person name="Goesmann A."/>
            <person name="Greub G."/>
        </authorList>
    </citation>
    <scope>NUCLEOTIDE SEQUENCE [LARGE SCALE GENOMIC DNA]</scope>
    <source>
        <strain evidence="10">CRIB-18</strain>
    </source>
</reference>
<evidence type="ECO:0000256" key="4">
    <source>
        <dbReference type="ARBA" id="ARBA00022475"/>
    </source>
</evidence>
<sequence>MKTKGLVLSTGFALFSMFFGSGNLVFPIAVGQDCGGSILFASMGILLTGVLVPFLGVLGILLYKGDLPSFFSCFGKKGLFLFTFLSLALMGPFGVLARCLTVAHGALELIMPGTPLAVSSGILCCLVFLLTINKNKIVDLLGTFLTPLLLLFIGIIAFYSLKDGSSIEGNMNSIEAFKNGFFQGYQTMDLLAAFFFSTFVIKHLFDHSKNLECEKTTLKVFFKASFIGGAILSSVYVALVAMGWNYSSLLADKLPQEMLGAIALQSLGPYAAPLVCLAVIFACLTTAIVLASLFSDFLRVEVAKGKLNAPLSLAITLLISFLVSNLEFSGIAKFIGPILEVTYPALIVLTLVNIFNKFYGYKTNHWPFTATLAAKLCLI</sequence>
<dbReference type="Pfam" id="PF05525">
    <property type="entry name" value="Branch_AA_trans"/>
    <property type="match status" value="1"/>
</dbReference>
<gene>
    <name evidence="10" type="primary">brnq3</name>
    <name evidence="10" type="ORF">CSEC_0312</name>
</gene>
<comment type="caution">
    <text evidence="10">The sequence shown here is derived from an EMBL/GenBank/DDBJ whole genome shotgun (WGS) entry which is preliminary data.</text>
</comment>
<keyword evidence="8 9" id="KW-0472">Membrane</keyword>
<feature type="transmembrane region" description="Helical" evidence="9">
    <location>
        <begin position="109"/>
        <end position="130"/>
    </location>
</feature>
<feature type="transmembrane region" description="Helical" evidence="9">
    <location>
        <begin position="137"/>
        <end position="161"/>
    </location>
</feature>
<name>A0A090CY52_9BACT</name>
<feature type="transmembrane region" description="Helical" evidence="9">
    <location>
        <begin position="181"/>
        <end position="205"/>
    </location>
</feature>
<evidence type="ECO:0000313" key="11">
    <source>
        <dbReference type="Proteomes" id="UP000031552"/>
    </source>
</evidence>
<reference evidence="10" key="1">
    <citation type="submission" date="2013-12" db="EMBL/GenBank/DDBJ databases">
        <authorList>
            <person name="Linke B."/>
        </authorList>
    </citation>
    <scope>NUCLEOTIDE SEQUENCE [LARGE SCALE GENOMIC DNA]</scope>
    <source>
        <strain evidence="10">CRIB-18</strain>
    </source>
</reference>
<feature type="transmembrane region" description="Helical" evidence="9">
    <location>
        <begin position="37"/>
        <end position="63"/>
    </location>
</feature>
<evidence type="ECO:0000256" key="6">
    <source>
        <dbReference type="ARBA" id="ARBA00022970"/>
    </source>
</evidence>
<keyword evidence="6" id="KW-0029">Amino-acid transport</keyword>
<dbReference type="GO" id="GO:0005886">
    <property type="term" value="C:plasma membrane"/>
    <property type="evidence" value="ECO:0007669"/>
    <property type="project" value="UniProtKB-SubCell"/>
</dbReference>
<keyword evidence="3" id="KW-0813">Transport</keyword>
<dbReference type="Proteomes" id="UP000031552">
    <property type="component" value="Unassembled WGS sequence"/>
</dbReference>
<dbReference type="OrthoDB" id="9783920at2"/>
<dbReference type="GO" id="GO:0015818">
    <property type="term" value="P:isoleucine transport"/>
    <property type="evidence" value="ECO:0007669"/>
    <property type="project" value="TreeGrafter"/>
</dbReference>
<dbReference type="GO" id="GO:0005304">
    <property type="term" value="F:L-valine transmembrane transporter activity"/>
    <property type="evidence" value="ECO:0007669"/>
    <property type="project" value="TreeGrafter"/>
</dbReference>
<accession>A0A090CY52</accession>
<feature type="transmembrane region" description="Helical" evidence="9">
    <location>
        <begin position="307"/>
        <end position="328"/>
    </location>
</feature>
<dbReference type="InterPro" id="IPR004685">
    <property type="entry name" value="Brnchd-chn_aa_trnsp_Livcs"/>
</dbReference>
<feature type="transmembrane region" description="Helical" evidence="9">
    <location>
        <begin position="334"/>
        <end position="355"/>
    </location>
</feature>
<keyword evidence="11" id="KW-1185">Reference proteome</keyword>
<evidence type="ECO:0000256" key="1">
    <source>
        <dbReference type="ARBA" id="ARBA00004651"/>
    </source>
</evidence>
<keyword evidence="5 9" id="KW-0812">Transmembrane</keyword>
<dbReference type="GO" id="GO:0015820">
    <property type="term" value="P:L-leucine transport"/>
    <property type="evidence" value="ECO:0007669"/>
    <property type="project" value="TreeGrafter"/>
</dbReference>
<evidence type="ECO:0000313" key="10">
    <source>
        <dbReference type="EMBL" id="CDR33151.1"/>
    </source>
</evidence>
<dbReference type="GO" id="GO:0015190">
    <property type="term" value="F:L-leucine transmembrane transporter activity"/>
    <property type="evidence" value="ECO:0007669"/>
    <property type="project" value="TreeGrafter"/>
</dbReference>
<feature type="transmembrane region" description="Helical" evidence="9">
    <location>
        <begin position="267"/>
        <end position="295"/>
    </location>
</feature>
<feature type="transmembrane region" description="Helical" evidence="9">
    <location>
        <begin position="226"/>
        <end position="247"/>
    </location>
</feature>
<proteinExistence type="inferred from homology"/>
<dbReference type="RefSeq" id="WP_041016636.1">
    <property type="nucleotide sequence ID" value="NZ_CCEJ010000001.1"/>
</dbReference>
<protein>
    <submittedName>
        <fullName evidence="10">Branched-chain amino acid transport carrier protein</fullName>
    </submittedName>
</protein>
<dbReference type="EMBL" id="CCEJ010000001">
    <property type="protein sequence ID" value="CDR33151.1"/>
    <property type="molecule type" value="Genomic_DNA"/>
</dbReference>
<organism evidence="10 11">
    <name type="scientific">Candidatus Criblamydia sequanensis CRIB-18</name>
    <dbReference type="NCBI Taxonomy" id="1437425"/>
    <lineage>
        <taxon>Bacteria</taxon>
        <taxon>Pseudomonadati</taxon>
        <taxon>Chlamydiota</taxon>
        <taxon>Chlamydiia</taxon>
        <taxon>Parachlamydiales</taxon>
        <taxon>Candidatus Criblamydiaceae</taxon>
        <taxon>Candidatus Criblamydia</taxon>
    </lineage>
</organism>
<evidence type="ECO:0000256" key="8">
    <source>
        <dbReference type="ARBA" id="ARBA00023136"/>
    </source>
</evidence>
<feature type="transmembrane region" description="Helical" evidence="9">
    <location>
        <begin position="79"/>
        <end position="103"/>
    </location>
</feature>
<dbReference type="eggNOG" id="COG1114">
    <property type="taxonomic scope" value="Bacteria"/>
</dbReference>
<keyword evidence="7 9" id="KW-1133">Transmembrane helix</keyword>
<evidence type="ECO:0000256" key="5">
    <source>
        <dbReference type="ARBA" id="ARBA00022692"/>
    </source>
</evidence>
<dbReference type="PANTHER" id="PTHR30588">
    <property type="entry name" value="BRANCHED-CHAIN AMINO ACID TRANSPORT SYSTEM 2 CARRIER PROTEIN"/>
    <property type="match status" value="1"/>
</dbReference>
<comment type="subcellular location">
    <subcellularLocation>
        <location evidence="1">Cell membrane</location>
        <topology evidence="1">Multi-pass membrane protein</topology>
    </subcellularLocation>
</comment>
<evidence type="ECO:0000256" key="7">
    <source>
        <dbReference type="ARBA" id="ARBA00022989"/>
    </source>
</evidence>
<evidence type="ECO:0000256" key="3">
    <source>
        <dbReference type="ARBA" id="ARBA00022448"/>
    </source>
</evidence>
<keyword evidence="4" id="KW-1003">Cell membrane</keyword>
<dbReference type="AlphaFoldDB" id="A0A090CY52"/>
<dbReference type="PANTHER" id="PTHR30588:SF0">
    <property type="entry name" value="BRANCHED-CHAIN AMINO ACID PERMEASE BRNQ"/>
    <property type="match status" value="1"/>
</dbReference>
<dbReference type="GO" id="GO:0015188">
    <property type="term" value="F:L-isoleucine transmembrane transporter activity"/>
    <property type="evidence" value="ECO:0007669"/>
    <property type="project" value="TreeGrafter"/>
</dbReference>
<comment type="similarity">
    <text evidence="2">Belongs to the branched chain amino acid transporter family.</text>
</comment>
<dbReference type="STRING" id="1437425.CSEC_0312"/>
<evidence type="ECO:0000256" key="2">
    <source>
        <dbReference type="ARBA" id="ARBA00008540"/>
    </source>
</evidence>
<evidence type="ECO:0000256" key="9">
    <source>
        <dbReference type="SAM" id="Phobius"/>
    </source>
</evidence>